<accession>A0A2T7NFN8</accession>
<keyword evidence="3" id="KW-1185">Reference proteome</keyword>
<dbReference type="Proteomes" id="UP000245119">
    <property type="component" value="Linkage Group LG13"/>
</dbReference>
<organism evidence="2 3">
    <name type="scientific">Pomacea canaliculata</name>
    <name type="common">Golden apple snail</name>
    <dbReference type="NCBI Taxonomy" id="400727"/>
    <lineage>
        <taxon>Eukaryota</taxon>
        <taxon>Metazoa</taxon>
        <taxon>Spiralia</taxon>
        <taxon>Lophotrochozoa</taxon>
        <taxon>Mollusca</taxon>
        <taxon>Gastropoda</taxon>
        <taxon>Caenogastropoda</taxon>
        <taxon>Architaenioglossa</taxon>
        <taxon>Ampullarioidea</taxon>
        <taxon>Ampullariidae</taxon>
        <taxon>Pomacea</taxon>
    </lineage>
</organism>
<comment type="caution">
    <text evidence="2">The sequence shown here is derived from an EMBL/GenBank/DDBJ whole genome shotgun (WGS) entry which is preliminary data.</text>
</comment>
<proteinExistence type="predicted"/>
<name>A0A2T7NFN8_POMCA</name>
<evidence type="ECO:0000313" key="2">
    <source>
        <dbReference type="EMBL" id="PVD19989.1"/>
    </source>
</evidence>
<sequence length="238" mass="26754">MNTWLSSSLATKKPGFRYGCNFVSVEVARAVKGSARRHISTKAVETTPPNVRHQDDDDFNKKDADDMRTIELSFHHHEHVSQKTSRDAMNDHFKPTSPTSGRRLACKAPLSQPLHKIHLARLLLNSLSQSLFAWCLDLRTRLQLWPRTKARGVSDPFWTQRVLDSEGQPAIHPSTSGEKCAEKKAHPGTQNVRKQTTRRALENENELPSRGSLNTAALRQQKTTRSTRTGSSPSVRTS</sequence>
<feature type="region of interest" description="Disordered" evidence="1">
    <location>
        <begin position="167"/>
        <end position="238"/>
    </location>
</feature>
<dbReference type="AlphaFoldDB" id="A0A2T7NFN8"/>
<feature type="compositionally biased region" description="Low complexity" evidence="1">
    <location>
        <begin position="223"/>
        <end position="238"/>
    </location>
</feature>
<protein>
    <submittedName>
        <fullName evidence="2">Uncharacterized protein</fullName>
    </submittedName>
</protein>
<evidence type="ECO:0000313" key="3">
    <source>
        <dbReference type="Proteomes" id="UP000245119"/>
    </source>
</evidence>
<gene>
    <name evidence="2" type="ORF">C0Q70_20483</name>
</gene>
<dbReference type="EMBL" id="PZQS01000013">
    <property type="protein sequence ID" value="PVD19989.1"/>
    <property type="molecule type" value="Genomic_DNA"/>
</dbReference>
<evidence type="ECO:0000256" key="1">
    <source>
        <dbReference type="SAM" id="MobiDB-lite"/>
    </source>
</evidence>
<reference evidence="2 3" key="1">
    <citation type="submission" date="2018-04" db="EMBL/GenBank/DDBJ databases">
        <title>The genome of golden apple snail Pomacea canaliculata provides insight into stress tolerance and invasive adaptation.</title>
        <authorList>
            <person name="Liu C."/>
            <person name="Liu B."/>
            <person name="Ren Y."/>
            <person name="Zhang Y."/>
            <person name="Wang H."/>
            <person name="Li S."/>
            <person name="Jiang F."/>
            <person name="Yin L."/>
            <person name="Zhang G."/>
            <person name="Qian W."/>
            <person name="Fan W."/>
        </authorList>
    </citation>
    <scope>NUCLEOTIDE SEQUENCE [LARGE SCALE GENOMIC DNA]</scope>
    <source>
        <strain evidence="2">SZHN2017</strain>
        <tissue evidence="2">Muscle</tissue>
    </source>
</reference>
<feature type="compositionally biased region" description="Polar residues" evidence="1">
    <location>
        <begin position="211"/>
        <end position="221"/>
    </location>
</feature>